<dbReference type="InterPro" id="IPR051398">
    <property type="entry name" value="Polysacch_Deacetylase"/>
</dbReference>
<proteinExistence type="predicted"/>
<dbReference type="Pfam" id="PF14883">
    <property type="entry name" value="GHL13"/>
    <property type="match status" value="1"/>
</dbReference>
<feature type="domain" description="NodB homology" evidence="3">
    <location>
        <begin position="101"/>
        <end position="385"/>
    </location>
</feature>
<protein>
    <submittedName>
        <fullName evidence="4">Poly-beta-1,6-N-acetyl-D-glucosamine N-deacetylase PgaB</fullName>
    </submittedName>
</protein>
<dbReference type="InterPro" id="IPR002509">
    <property type="entry name" value="NODB_dom"/>
</dbReference>
<dbReference type="InterPro" id="IPR011330">
    <property type="entry name" value="Glyco_hydro/deAcase_b/a-brl"/>
</dbReference>
<dbReference type="PANTHER" id="PTHR34216:SF7">
    <property type="entry name" value="POLY-BETA-1,6-N-ACETYL-D-GLUCOSAMINE N-DEACETYLASE"/>
    <property type="match status" value="1"/>
</dbReference>
<evidence type="ECO:0000313" key="5">
    <source>
        <dbReference type="Proteomes" id="UP000291380"/>
    </source>
</evidence>
<dbReference type="Proteomes" id="UP000291380">
    <property type="component" value="Unassembled WGS sequence"/>
</dbReference>
<dbReference type="InterPro" id="IPR023854">
    <property type="entry name" value="PGA_deacetylase_PgaB"/>
</dbReference>
<keyword evidence="1 2" id="KW-0732">Signal</keyword>
<organism evidence="4 5">
    <name type="scientific">Acinetobacter terrae</name>
    <dbReference type="NCBI Taxonomy" id="2731247"/>
    <lineage>
        <taxon>Bacteria</taxon>
        <taxon>Pseudomonadati</taxon>
        <taxon>Pseudomonadota</taxon>
        <taxon>Gammaproteobacteria</taxon>
        <taxon>Moraxellales</taxon>
        <taxon>Moraxellaceae</taxon>
        <taxon>Acinetobacter</taxon>
        <taxon>Acinetobacter Taxon 24</taxon>
    </lineage>
</organism>
<dbReference type="PANTHER" id="PTHR34216">
    <property type="match status" value="1"/>
</dbReference>
<dbReference type="GO" id="GO:0016810">
    <property type="term" value="F:hydrolase activity, acting on carbon-nitrogen (but not peptide) bonds"/>
    <property type="evidence" value="ECO:0007669"/>
    <property type="project" value="InterPro"/>
</dbReference>
<sequence length="612" mass="70167">MKHITKKIFAVMMIAVLATPTLGMAQNATKAAIEIPDNLFVTLTFHDVRDDVARTGDKDVYAISTKNLAQYFAWLQREGWNPIRLEDVWQVRQKKKSLPPKSVLLTFDDGALSSYSHVYPLLKQYNFPAVFAIPTSWINGNTKDAYEAYGDNNLMNWDQMREMQDSGLVEFASHSDNMHKGILANPQKNMQPAAITREYFPKLQKYESDQAYQERVVADLKKSKEILDFELGINTQGVFWPYGAVTKESEQLAAKAGLPMSFSLGSMSTLADAGKTYQRALVMDNPTPEMLHAQMDDFLTFARAPHKQRHSFIRFNLAEMVSPNNQIFDQKLGQFLDQVSALKTNMLLLKAVADENGDGKIDVTYFPNRQLGMRQDLLNRTVWQARTRIGNDVYAELPISLETKQGFDLAELTADLVKNNTHLEGLVIETGDEFLCAVKNKTWDADCSKKINQVFQIKERTKEKAKYYANISNNYQTALKISLKDKHVEGIKPLIEHSLTYSDFLYIEFDPVRHPEIFKAIQKQLQQLSDKQIQRLIFSFTVNPNATKREWKQYQYDYQTLKNLSVQKIGINNYHLNDGQKIQENLYRELSTNGSPLTYRNPYERNLAKGVK</sequence>
<evidence type="ECO:0000259" key="3">
    <source>
        <dbReference type="PROSITE" id="PS51677"/>
    </source>
</evidence>
<dbReference type="GO" id="GO:0043708">
    <property type="term" value="P:cell adhesion involved in biofilm formation"/>
    <property type="evidence" value="ECO:0007669"/>
    <property type="project" value="InterPro"/>
</dbReference>
<accession>A0A4R0ET37</accession>
<dbReference type="PROSITE" id="PS51677">
    <property type="entry name" value="NODB"/>
    <property type="match status" value="1"/>
</dbReference>
<dbReference type="Gene3D" id="3.20.20.370">
    <property type="entry name" value="Glycoside hydrolase/deacetylase"/>
    <property type="match status" value="1"/>
</dbReference>
<dbReference type="GO" id="GO:0005975">
    <property type="term" value="P:carbohydrate metabolic process"/>
    <property type="evidence" value="ECO:0007669"/>
    <property type="project" value="InterPro"/>
</dbReference>
<dbReference type="SUPFAM" id="SSF88713">
    <property type="entry name" value="Glycoside hydrolase/deacetylase"/>
    <property type="match status" value="1"/>
</dbReference>
<feature type="chain" id="PRO_5020443803" evidence="2">
    <location>
        <begin position="26"/>
        <end position="612"/>
    </location>
</feature>
<reference evidence="4 5" key="1">
    <citation type="submission" date="2019-02" db="EMBL/GenBank/DDBJ databases">
        <title>High diversity of culturable Acinetobacter species in natural soil and water ecosystems.</title>
        <authorList>
            <person name="Radolfova-Krizova L."/>
            <person name="Nemec A."/>
        </authorList>
    </citation>
    <scope>NUCLEOTIDE SEQUENCE [LARGE SCALE GENOMIC DNA]</scope>
    <source>
        <strain evidence="4 5">ANC 4281</strain>
    </source>
</reference>
<dbReference type="Pfam" id="PF01522">
    <property type="entry name" value="Polysacc_deac_1"/>
    <property type="match status" value="1"/>
</dbReference>
<gene>
    <name evidence="4" type="primary">pgaB</name>
    <name evidence="4" type="ORF">E0H85_02130</name>
</gene>
<dbReference type="AlphaFoldDB" id="A0A4R0ET37"/>
<dbReference type="RefSeq" id="WP_131270307.1">
    <property type="nucleotide sequence ID" value="NZ_SJOA01000001.1"/>
</dbReference>
<dbReference type="NCBIfam" id="TIGR03938">
    <property type="entry name" value="deacetyl_PgaB"/>
    <property type="match status" value="1"/>
</dbReference>
<evidence type="ECO:0000256" key="2">
    <source>
        <dbReference type="SAM" id="SignalP"/>
    </source>
</evidence>
<evidence type="ECO:0000256" key="1">
    <source>
        <dbReference type="ARBA" id="ARBA00022729"/>
    </source>
</evidence>
<comment type="caution">
    <text evidence="4">The sequence shown here is derived from an EMBL/GenBank/DDBJ whole genome shotgun (WGS) entry which is preliminary data.</text>
</comment>
<dbReference type="InterPro" id="IPR032772">
    <property type="entry name" value="PGA_deacetylase_PgaB_C"/>
</dbReference>
<feature type="signal peptide" evidence="2">
    <location>
        <begin position="1"/>
        <end position="25"/>
    </location>
</feature>
<evidence type="ECO:0000313" key="4">
    <source>
        <dbReference type="EMBL" id="TCB62336.1"/>
    </source>
</evidence>
<name>A0A4R0ET37_9GAMM</name>
<dbReference type="Gene3D" id="3.20.20.80">
    <property type="entry name" value="Glycosidases"/>
    <property type="match status" value="1"/>
</dbReference>
<dbReference type="EMBL" id="SJOA01000001">
    <property type="protein sequence ID" value="TCB62336.1"/>
    <property type="molecule type" value="Genomic_DNA"/>
</dbReference>
<dbReference type="OrthoDB" id="9814639at2"/>